<feature type="compositionally biased region" description="Low complexity" evidence="1">
    <location>
        <begin position="317"/>
        <end position="329"/>
    </location>
</feature>
<feature type="compositionally biased region" description="Basic residues" evidence="1">
    <location>
        <begin position="858"/>
        <end position="872"/>
    </location>
</feature>
<dbReference type="AlphaFoldDB" id="A0A1D1ZR89"/>
<feature type="compositionally biased region" description="Pro residues" evidence="1">
    <location>
        <begin position="370"/>
        <end position="384"/>
    </location>
</feature>
<feature type="compositionally biased region" description="Basic and acidic residues" evidence="1">
    <location>
        <begin position="109"/>
        <end position="120"/>
    </location>
</feature>
<accession>A0A1D1ZR89</accession>
<feature type="region of interest" description="Disordered" evidence="1">
    <location>
        <begin position="1"/>
        <end position="450"/>
    </location>
</feature>
<feature type="region of interest" description="Disordered" evidence="1">
    <location>
        <begin position="472"/>
        <end position="491"/>
    </location>
</feature>
<feature type="compositionally biased region" description="Low complexity" evidence="1">
    <location>
        <begin position="472"/>
        <end position="485"/>
    </location>
</feature>
<feature type="compositionally biased region" description="Basic and acidic residues" evidence="1">
    <location>
        <begin position="216"/>
        <end position="231"/>
    </location>
</feature>
<feature type="region of interest" description="Disordered" evidence="1">
    <location>
        <begin position="612"/>
        <end position="899"/>
    </location>
</feature>
<feature type="compositionally biased region" description="Pro residues" evidence="1">
    <location>
        <begin position="237"/>
        <end position="250"/>
    </location>
</feature>
<protein>
    <submittedName>
        <fullName evidence="2">Uncharacterized protein</fullName>
    </submittedName>
</protein>
<evidence type="ECO:0000256" key="1">
    <source>
        <dbReference type="SAM" id="MobiDB-lite"/>
    </source>
</evidence>
<feature type="compositionally biased region" description="Low complexity" evidence="1">
    <location>
        <begin position="398"/>
        <end position="421"/>
    </location>
</feature>
<feature type="compositionally biased region" description="Polar residues" evidence="1">
    <location>
        <begin position="432"/>
        <end position="446"/>
    </location>
</feature>
<feature type="compositionally biased region" description="Polar residues" evidence="1">
    <location>
        <begin position="57"/>
        <end position="78"/>
    </location>
</feature>
<feature type="compositionally biased region" description="Low complexity" evidence="1">
    <location>
        <begin position="701"/>
        <end position="726"/>
    </location>
</feature>
<feature type="compositionally biased region" description="Basic and acidic residues" evidence="1">
    <location>
        <begin position="181"/>
        <end position="190"/>
    </location>
</feature>
<feature type="compositionally biased region" description="Low complexity" evidence="1">
    <location>
        <begin position="557"/>
        <end position="571"/>
    </location>
</feature>
<proteinExistence type="predicted"/>
<organism evidence="2">
    <name type="scientific">Auxenochlorella protothecoides</name>
    <name type="common">Green microalga</name>
    <name type="synonym">Chlorella protothecoides</name>
    <dbReference type="NCBI Taxonomy" id="3075"/>
    <lineage>
        <taxon>Eukaryota</taxon>
        <taxon>Viridiplantae</taxon>
        <taxon>Chlorophyta</taxon>
        <taxon>core chlorophytes</taxon>
        <taxon>Trebouxiophyceae</taxon>
        <taxon>Chlorellales</taxon>
        <taxon>Chlorellaceae</taxon>
        <taxon>Auxenochlorella</taxon>
    </lineage>
</organism>
<reference evidence="2" key="1">
    <citation type="submission" date="2015-08" db="EMBL/GenBank/DDBJ databases">
        <authorList>
            <person name="Babu N.S."/>
            <person name="Beckwith C.J."/>
            <person name="Beseler K.G."/>
            <person name="Brison A."/>
            <person name="Carone J.V."/>
            <person name="Caskin T.P."/>
            <person name="Diamond M."/>
            <person name="Durham M.E."/>
            <person name="Foxe J.M."/>
            <person name="Go M."/>
            <person name="Henderson B.A."/>
            <person name="Jones I.B."/>
            <person name="McGettigan J.A."/>
            <person name="Micheletti S.J."/>
            <person name="Nasrallah M.E."/>
            <person name="Ortiz D."/>
            <person name="Piller C.R."/>
            <person name="Privatt S.R."/>
            <person name="Schneider S.L."/>
            <person name="Sharp S."/>
            <person name="Smith T.C."/>
            <person name="Stanton J.D."/>
            <person name="Ullery H.E."/>
            <person name="Wilson R.J."/>
            <person name="Serrano M.G."/>
            <person name="Buck G."/>
            <person name="Lee V."/>
            <person name="Wang Y."/>
            <person name="Carvalho R."/>
            <person name="Voegtly L."/>
            <person name="Shi R."/>
            <person name="Duckworth R."/>
            <person name="Johnson A."/>
            <person name="Loviza R."/>
            <person name="Walstead R."/>
            <person name="Shah Z."/>
            <person name="Kiflezghi M."/>
            <person name="Wade K."/>
            <person name="Ball S.L."/>
            <person name="Bradley K.W."/>
            <person name="Asai D.J."/>
            <person name="Bowman C.A."/>
            <person name="Russell D.A."/>
            <person name="Pope W.H."/>
            <person name="Jacobs-Sera D."/>
            <person name="Hendrix R.W."/>
            <person name="Hatfull G.F."/>
        </authorList>
    </citation>
    <scope>NUCLEOTIDE SEQUENCE</scope>
</reference>
<name>A0A1D1ZR89_AUXPR</name>
<gene>
    <name evidence="2" type="ORF">g.17347</name>
</gene>
<feature type="compositionally biased region" description="Basic and acidic residues" evidence="1">
    <location>
        <begin position="805"/>
        <end position="816"/>
    </location>
</feature>
<evidence type="ECO:0000313" key="2">
    <source>
        <dbReference type="EMBL" id="JAT69458.1"/>
    </source>
</evidence>
<feature type="region of interest" description="Disordered" evidence="1">
    <location>
        <begin position="526"/>
        <end position="575"/>
    </location>
</feature>
<feature type="compositionally biased region" description="Gly residues" evidence="1">
    <location>
        <begin position="783"/>
        <end position="794"/>
    </location>
</feature>
<feature type="compositionally biased region" description="Basic and acidic residues" evidence="1">
    <location>
        <begin position="387"/>
        <end position="397"/>
    </location>
</feature>
<feature type="compositionally biased region" description="Gly residues" evidence="1">
    <location>
        <begin position="529"/>
        <end position="541"/>
    </location>
</feature>
<sequence>MLGPGGRPRRMVSLGKVSAPKPVNLPSQRKENNGNDPSIDLVRKSANGGWGAASGATESPTASSCSEQQAANLTSEPRSANGEGIPSAVAPSRVIPAGPTPAWGGLGMPEERKRAMEQASREQFPTLGLDVRGPHGPHSSMGWEGDERGYVAPPGDEDGGHRGYRRGYGPGPGPDGPGYREAPHGRDWYRGGEGYAHSMRPPHLNEDALPRCSGGVRERRLESQDFRRTEEYVEQYVPPPPPPPRVPQPMHPRGGEAFPPSFHQQPTAGAATAGRGPGPNAPSHGVVVPPPPPPAAPRPDRTTSGESGLSHDTSDGTAASSRRATVASSLPRSDLSAGVGGGLGEVSSRDLGPQSIGGQGVTSPRQLPRGSPPRAPQPAPPPPRILKRPDSPTRRPGEAAAGPAGAQLPAAAGPPLAAPGAREVPRPAPGPQASSPARQQLPSQASFLHHISSPAAAPALAAAGPGGADALLHPFPGGPLQAGGHPPHPLLGPGAPPMVVLTPAQAASLAAFQRQAALAAAAAQRSGAAPGGGDAGGGSGAGPPFRGQPGLPHIWHQGPPLGAPGALPQPLMTFGAGAAPRGASLAQEVQEQVEAGAEDGALLFGQQAIREAEAAAAAARPDRRSAAGPAPTPAEAQSAFMRARAQEKARKLAAGGPRSKEGVEARAAGGEGQGGNATANGKQRRDNGHRRQAAAEGANGGPHARTAPAKAAGAGAAQGPGMLQAGKGARRVVELRRPVAVQPAKPAGGNEVATQDGAAARPAAPKESAGRGRGGARRKASGGKPGAATAGGEGTPAPPATPAPREAEPESARREGGPAQAARGKRRPAPPKAAAEAGRPEAGGVDSEGAAPGAGQPKPKKAGSRSQRRNRPAKAGAGEIAGAAVPADRGPADSPTPGP</sequence>
<feature type="compositionally biased region" description="Low complexity" evidence="1">
    <location>
        <begin position="753"/>
        <end position="767"/>
    </location>
</feature>
<feature type="compositionally biased region" description="Pro residues" evidence="1">
    <location>
        <begin position="288"/>
        <end position="297"/>
    </location>
</feature>
<feature type="compositionally biased region" description="Low complexity" evidence="1">
    <location>
        <begin position="832"/>
        <end position="844"/>
    </location>
</feature>
<dbReference type="EMBL" id="GDKF01009164">
    <property type="protein sequence ID" value="JAT69458.1"/>
    <property type="molecule type" value="Transcribed_RNA"/>
</dbReference>
<feature type="compositionally biased region" description="Low complexity" evidence="1">
    <location>
        <begin position="873"/>
        <end position="887"/>
    </location>
</feature>